<keyword evidence="1" id="KW-0436">Ligase</keyword>
<dbReference type="PANTHER" id="PTHR43845:SF1">
    <property type="entry name" value="BLR5969 PROTEIN"/>
    <property type="match status" value="1"/>
</dbReference>
<dbReference type="AlphaFoldDB" id="A0A5J6MJX5"/>
<reference evidence="1 2" key="1">
    <citation type="submission" date="2019-08" db="EMBL/GenBank/DDBJ databases">
        <title>Hyperibacter terrae gen. nov., sp. nov. and Hyperibacter viscosus sp. nov., two new members in the family Rhodospirillaceae isolated from the rhizosphere of Hypericum perforatum.</title>
        <authorList>
            <person name="Noviana Z."/>
        </authorList>
    </citation>
    <scope>NUCLEOTIDE SEQUENCE [LARGE SCALE GENOMIC DNA]</scope>
    <source>
        <strain evidence="1 2">R5913</strain>
    </source>
</reference>
<gene>
    <name evidence="1" type="ORF">FRZ44_03060</name>
</gene>
<dbReference type="PANTHER" id="PTHR43845">
    <property type="entry name" value="BLR5969 PROTEIN"/>
    <property type="match status" value="1"/>
</dbReference>
<name>A0A5J6MJX5_9PROT</name>
<sequence>MNEGKPQRALQALQHFLETPLNRLLENVGMADSEASVLALFRDVAARVPAYRQFLDERGIDPASIRSAGDFSTLPLTDKANYLQQHKLDELCRDGRLDSCDIMAVSSGSTGKPTFWPRFLSDELVTAVRFEQAFHDSFAADRRRTLAVVCFALGTWVGGLFTTACCRHLAAKGYPLMVVAPGNNKAEIWRVVRELAPQFDQTVLLGYPPFLKDVIDGGIAEGLDWRPFQLKLVMAGEVFSEEWRDLVGARAGIADPAYGSVALYGTADAGVLGNETPLSIVIRRFLGRNPAAARELFGESRLPTLVQYDPRARYFETRDGTLLFSGDNGVPLLRYHIADTGGLVPYEEMLRFLAARGFDPVAALSQAGAQAGGRGVRPLPFVYVFGRSNFTVSYFGANIYPENITVGLEQEQVAGWVTGKFVLQAIEGLEQAPHLAIAVELAPGIAADDSKRDSIAQSILTQLLRLNSEFQAYTPPEYRLPRVSLKPSGDPDWFPVGVKHRYTRK</sequence>
<accession>A0A5J6MJX5</accession>
<dbReference type="InterPro" id="IPR042099">
    <property type="entry name" value="ANL_N_sf"/>
</dbReference>
<dbReference type="GO" id="GO:0016874">
    <property type="term" value="F:ligase activity"/>
    <property type="evidence" value="ECO:0007669"/>
    <property type="project" value="UniProtKB-KW"/>
</dbReference>
<dbReference type="Gene3D" id="3.40.50.12780">
    <property type="entry name" value="N-terminal domain of ligase-like"/>
    <property type="match status" value="1"/>
</dbReference>
<evidence type="ECO:0000313" key="2">
    <source>
        <dbReference type="Proteomes" id="UP000326202"/>
    </source>
</evidence>
<dbReference type="SUPFAM" id="SSF56801">
    <property type="entry name" value="Acetyl-CoA synthetase-like"/>
    <property type="match status" value="1"/>
</dbReference>
<dbReference type="Proteomes" id="UP000326202">
    <property type="component" value="Chromosome"/>
</dbReference>
<proteinExistence type="predicted"/>
<organism evidence="1 2">
    <name type="scientific">Hypericibacter terrae</name>
    <dbReference type="NCBI Taxonomy" id="2602015"/>
    <lineage>
        <taxon>Bacteria</taxon>
        <taxon>Pseudomonadati</taxon>
        <taxon>Pseudomonadota</taxon>
        <taxon>Alphaproteobacteria</taxon>
        <taxon>Rhodospirillales</taxon>
        <taxon>Dongiaceae</taxon>
        <taxon>Hypericibacter</taxon>
    </lineage>
</organism>
<protein>
    <submittedName>
        <fullName evidence="1">Phenylacetate--CoA ligase</fullName>
    </submittedName>
</protein>
<dbReference type="OrthoDB" id="568480at2"/>
<dbReference type="KEGG" id="htq:FRZ44_03060"/>
<dbReference type="EMBL" id="CP042906">
    <property type="protein sequence ID" value="QEX15026.1"/>
    <property type="molecule type" value="Genomic_DNA"/>
</dbReference>
<dbReference type="RefSeq" id="WP_151175521.1">
    <property type="nucleotide sequence ID" value="NZ_CP042906.1"/>
</dbReference>
<evidence type="ECO:0000313" key="1">
    <source>
        <dbReference type="EMBL" id="QEX15026.1"/>
    </source>
</evidence>
<keyword evidence="2" id="KW-1185">Reference proteome</keyword>